<keyword evidence="3" id="KW-0677">Repeat</keyword>
<dbReference type="SUPFAM" id="SSF57196">
    <property type="entry name" value="EGF/Laminin"/>
    <property type="match status" value="3"/>
</dbReference>
<reference evidence="11 12" key="1">
    <citation type="journal article" date="2021" name="Elife">
        <title>Chloroplast acquisition without the gene transfer in kleptoplastic sea slugs, Plakobranchus ocellatus.</title>
        <authorList>
            <person name="Maeda T."/>
            <person name="Takahashi S."/>
            <person name="Yoshida T."/>
            <person name="Shimamura S."/>
            <person name="Takaki Y."/>
            <person name="Nagai Y."/>
            <person name="Toyoda A."/>
            <person name="Suzuki Y."/>
            <person name="Arimoto A."/>
            <person name="Ishii H."/>
            <person name="Satoh N."/>
            <person name="Nishiyama T."/>
            <person name="Hasebe M."/>
            <person name="Maruyama T."/>
            <person name="Minagawa J."/>
            <person name="Obokata J."/>
            <person name="Shigenobu S."/>
        </authorList>
    </citation>
    <scope>NUCLEOTIDE SEQUENCE [LARGE SCALE GENOMIC DNA]</scope>
</reference>
<feature type="signal peptide" evidence="8">
    <location>
        <begin position="1"/>
        <end position="27"/>
    </location>
</feature>
<dbReference type="PROSITE" id="PS50026">
    <property type="entry name" value="EGF_3"/>
    <property type="match status" value="4"/>
</dbReference>
<feature type="region of interest" description="Disordered" evidence="7">
    <location>
        <begin position="113"/>
        <end position="132"/>
    </location>
</feature>
<dbReference type="PROSITE" id="PS01187">
    <property type="entry name" value="EGF_CA"/>
    <property type="match status" value="1"/>
</dbReference>
<dbReference type="Pfam" id="PF00431">
    <property type="entry name" value="CUB"/>
    <property type="match status" value="6"/>
</dbReference>
<keyword evidence="4 6" id="KW-1015">Disulfide bond</keyword>
<evidence type="ECO:0000313" key="11">
    <source>
        <dbReference type="EMBL" id="GFS04737.1"/>
    </source>
</evidence>
<dbReference type="PANTHER" id="PTHR24251:SF37">
    <property type="entry name" value="CUB DOMAIN-CONTAINING PROTEIN"/>
    <property type="match status" value="1"/>
</dbReference>
<evidence type="ECO:0000256" key="4">
    <source>
        <dbReference type="ARBA" id="ARBA00023157"/>
    </source>
</evidence>
<dbReference type="Proteomes" id="UP000762676">
    <property type="component" value="Unassembled WGS sequence"/>
</dbReference>
<dbReference type="InterPro" id="IPR049883">
    <property type="entry name" value="NOTCH1_EGF-like"/>
</dbReference>
<feature type="domain" description="EGF-like" evidence="10">
    <location>
        <begin position="475"/>
        <end position="512"/>
    </location>
</feature>
<dbReference type="CDD" id="cd22201">
    <property type="entry name" value="cubilin_NTD"/>
    <property type="match status" value="1"/>
</dbReference>
<dbReference type="SMART" id="SM00179">
    <property type="entry name" value="EGF_CA"/>
    <property type="match status" value="5"/>
</dbReference>
<keyword evidence="1 6" id="KW-0245">EGF-like domain</keyword>
<protein>
    <submittedName>
        <fullName evidence="11">Cubilin</fullName>
    </submittedName>
</protein>
<dbReference type="PROSITE" id="PS01180">
    <property type="entry name" value="CUB"/>
    <property type="match status" value="6"/>
</dbReference>
<dbReference type="PROSITE" id="PS00022">
    <property type="entry name" value="EGF_1"/>
    <property type="match status" value="4"/>
</dbReference>
<feature type="disulfide bond" evidence="6">
    <location>
        <begin position="502"/>
        <end position="511"/>
    </location>
</feature>
<keyword evidence="2 8" id="KW-0732">Signal</keyword>
<proteinExistence type="predicted"/>
<evidence type="ECO:0000256" key="3">
    <source>
        <dbReference type="ARBA" id="ARBA00022737"/>
    </source>
</evidence>
<dbReference type="InterPro" id="IPR035914">
    <property type="entry name" value="Sperma_CUB_dom_sf"/>
</dbReference>
<dbReference type="InterPro" id="IPR001881">
    <property type="entry name" value="EGF-like_Ca-bd_dom"/>
</dbReference>
<name>A0AAV4I6T8_9GAST</name>
<dbReference type="CDD" id="cd00054">
    <property type="entry name" value="EGF_CA"/>
    <property type="match status" value="4"/>
</dbReference>
<dbReference type="AlphaFoldDB" id="A0AAV4I6T8"/>
<keyword evidence="12" id="KW-1185">Reference proteome</keyword>
<keyword evidence="5" id="KW-0325">Glycoprotein</keyword>
<dbReference type="SMART" id="SM00042">
    <property type="entry name" value="CUB"/>
    <property type="match status" value="5"/>
</dbReference>
<evidence type="ECO:0000256" key="5">
    <source>
        <dbReference type="ARBA" id="ARBA00023180"/>
    </source>
</evidence>
<dbReference type="PANTHER" id="PTHR24251">
    <property type="entry name" value="OVOCHYMASE-RELATED"/>
    <property type="match status" value="1"/>
</dbReference>
<comment type="caution">
    <text evidence="11">The sequence shown here is derived from an EMBL/GenBank/DDBJ whole genome shotgun (WGS) entry which is preliminary data.</text>
</comment>
<dbReference type="InterPro" id="IPR000152">
    <property type="entry name" value="EGF-type_Asp/Asn_hydroxyl_site"/>
</dbReference>
<dbReference type="FunFam" id="2.10.25.10:FF:000255">
    <property type="entry name" value="Sushi, nidogen and EGF-like domains 1"/>
    <property type="match status" value="1"/>
</dbReference>
<dbReference type="FunFam" id="2.10.25.10:FF:000143">
    <property type="entry name" value="Protein crumbs 1"/>
    <property type="match status" value="1"/>
</dbReference>
<feature type="domain" description="CUB" evidence="9">
    <location>
        <begin position="862"/>
        <end position="984"/>
    </location>
</feature>
<dbReference type="CDD" id="cd00041">
    <property type="entry name" value="CUB"/>
    <property type="match status" value="6"/>
</dbReference>
<feature type="domain" description="CUB" evidence="9">
    <location>
        <begin position="518"/>
        <end position="628"/>
    </location>
</feature>
<feature type="domain" description="EGF-like" evidence="10">
    <location>
        <begin position="436"/>
        <end position="473"/>
    </location>
</feature>
<feature type="domain" description="EGF-like" evidence="10">
    <location>
        <begin position="260"/>
        <end position="301"/>
    </location>
</feature>
<dbReference type="EMBL" id="BMAT01002324">
    <property type="protein sequence ID" value="GFS04737.1"/>
    <property type="molecule type" value="Genomic_DNA"/>
</dbReference>
<feature type="disulfide bond" evidence="6">
    <location>
        <begin position="291"/>
        <end position="300"/>
    </location>
</feature>
<feature type="disulfide bond" evidence="6">
    <location>
        <begin position="248"/>
        <end position="257"/>
    </location>
</feature>
<feature type="domain" description="CUB" evidence="9">
    <location>
        <begin position="741"/>
        <end position="854"/>
    </location>
</feature>
<evidence type="ECO:0000256" key="7">
    <source>
        <dbReference type="SAM" id="MobiDB-lite"/>
    </source>
</evidence>
<evidence type="ECO:0000259" key="9">
    <source>
        <dbReference type="PROSITE" id="PS01180"/>
    </source>
</evidence>
<dbReference type="SUPFAM" id="SSF49854">
    <property type="entry name" value="Spermadhesin, CUB domain"/>
    <property type="match status" value="6"/>
</dbReference>
<dbReference type="PROSITE" id="PS01186">
    <property type="entry name" value="EGF_2"/>
    <property type="match status" value="1"/>
</dbReference>
<dbReference type="Gene3D" id="2.10.25.10">
    <property type="entry name" value="Laminin"/>
    <property type="match status" value="4"/>
</dbReference>
<dbReference type="FunFam" id="2.60.120.290:FF:000013">
    <property type="entry name" value="Membrane frizzled-related protein"/>
    <property type="match status" value="2"/>
</dbReference>
<dbReference type="PROSITE" id="PS00010">
    <property type="entry name" value="ASX_HYDROXYL"/>
    <property type="match status" value="2"/>
</dbReference>
<dbReference type="Pfam" id="PF07645">
    <property type="entry name" value="EGF_CA"/>
    <property type="match status" value="1"/>
</dbReference>
<evidence type="ECO:0000256" key="1">
    <source>
        <dbReference type="ARBA" id="ARBA00022536"/>
    </source>
</evidence>
<feature type="disulfide bond" evidence="6">
    <location>
        <begin position="463"/>
        <end position="472"/>
    </location>
</feature>
<evidence type="ECO:0000259" key="10">
    <source>
        <dbReference type="PROSITE" id="PS50026"/>
    </source>
</evidence>
<dbReference type="GO" id="GO:0005509">
    <property type="term" value="F:calcium ion binding"/>
    <property type="evidence" value="ECO:0007669"/>
    <property type="project" value="InterPro"/>
</dbReference>
<feature type="domain" description="EGF-like" evidence="10">
    <location>
        <begin position="222"/>
        <end position="258"/>
    </location>
</feature>
<accession>A0AAV4I6T8</accession>
<dbReference type="Pfam" id="PF00008">
    <property type="entry name" value="EGF"/>
    <property type="match status" value="2"/>
</dbReference>
<feature type="domain" description="CUB" evidence="9">
    <location>
        <begin position="1107"/>
        <end position="1166"/>
    </location>
</feature>
<feature type="compositionally biased region" description="Basic and acidic residues" evidence="7">
    <location>
        <begin position="114"/>
        <end position="128"/>
    </location>
</feature>
<evidence type="ECO:0000313" key="12">
    <source>
        <dbReference type="Proteomes" id="UP000762676"/>
    </source>
</evidence>
<dbReference type="InterPro" id="IPR000859">
    <property type="entry name" value="CUB_dom"/>
</dbReference>
<dbReference type="Gene3D" id="2.60.120.290">
    <property type="entry name" value="Spermadhesin, CUB domain"/>
    <property type="match status" value="6"/>
</dbReference>
<feature type="chain" id="PRO_5043853663" evidence="8">
    <location>
        <begin position="28"/>
        <end position="1166"/>
    </location>
</feature>
<dbReference type="FunFam" id="2.60.120.290:FF:000005">
    <property type="entry name" value="Procollagen C-endopeptidase enhancer 1"/>
    <property type="match status" value="1"/>
</dbReference>
<gene>
    <name evidence="11" type="ORF">ElyMa_001183100</name>
</gene>
<feature type="non-terminal residue" evidence="11">
    <location>
        <position position="1166"/>
    </location>
</feature>
<evidence type="ECO:0000256" key="6">
    <source>
        <dbReference type="PROSITE-ProRule" id="PRU00076"/>
    </source>
</evidence>
<dbReference type="InterPro" id="IPR009030">
    <property type="entry name" value="Growth_fac_rcpt_cys_sf"/>
</dbReference>
<evidence type="ECO:0000256" key="8">
    <source>
        <dbReference type="SAM" id="SignalP"/>
    </source>
</evidence>
<dbReference type="SMART" id="SM00181">
    <property type="entry name" value="EGF"/>
    <property type="match status" value="6"/>
</dbReference>
<feature type="domain" description="CUB" evidence="9">
    <location>
        <begin position="631"/>
        <end position="740"/>
    </location>
</feature>
<dbReference type="InterPro" id="IPR000742">
    <property type="entry name" value="EGF"/>
</dbReference>
<feature type="domain" description="CUB" evidence="9">
    <location>
        <begin position="990"/>
        <end position="1103"/>
    </location>
</feature>
<sequence length="1166" mass="127040">MGTSSGQVRAGWVILLLVLLQLHTTDNQRVRKKREILPNQPRIITQNGHLVFQSGINHNISFKAGSGGGFLLNNIDLVAAVSQAENIRKKVDDLSTSFDSASADFNSRIQSIEKSAKEKDQTNTESYKKLSKQVADVTQNNKEAKTDLQEKISSLKSKLSEKASASDVNDRLAGVTKRVQTLETKTTDKSSSGELTVEAFKNLRKQVQDLESSVKTILKLLNTDECASNPCLHGATCVDKYNGYKCICPKNYQGPRCSTDVNECSLYTGTPQGCQHGATCINTEGSFKCQCTSNYHGVLCSTIHNDCASASSSELCGHGTCHNQKRTGTQAKYKCLCEPGWTTSGSDPACTSDIDECKAGIAAFRISVLRLGRLGCFSNPRCYQGDGKTCKYVGRCSTNNGGCHPMATCSEDGSCTCMSGYVGSGHGANGCVRQFMAAACSSSPCKNQGTCEPHGTSGFTCKCLPGFSGPTCTGIVNGCNSNPCKNGGTCNPRPHGLFTCTCTSDFMGVQCEKSQSACGGHLSDGSNNKIKMTKNYINQDCVWTVAVGFGKVIVFVIGHMDFKQQMDCSMDYLEIRDGKTPGAASLGKYCKESDEGKYIESTGPYAFVRFHGGSSKTDSKFVLTYHTKKGCGHHLRGNKAPLQSLSVYPKPTLCVWVIETDQSTQVKLHFESFNLESTAGCDSVFLTVREGINDTANELGTFCGKMSIAPLVSRSNFMVLEFHTDQTMTGSGFRARWETGCGGHFLGMSDQIVSPGWPGNYPKNVKCLYKITVPELHSVVLKITFFDLQAEEYCSHDHLKFYDGEDENAPLIKPTLCGPLVKRTIRSSGESLTAEFESDSHKTHRGFSALYWAKNVSGDPDCGGQIAYNGGEGGVVKREPDSDTIPGTLCDWTIEVSPEFVIRLEFSDFHFPKLTDGRCGPAGMSVQDVVTEEKETKYRSFGTFCGTDAHMISSFTSTGHTMKLTMTAQNNSLEQYFRASFTVLNGSSDCGGDLTSASGVIKSPNYPHSYPHNIQCVWTITVPQGHQIRLNVTSFDTQGHSNCKYDKLEIRNGGFSTSPLFRTYCGKRIFYTPIISHSNRLYLKFATDEKLFGKGFQISYDSGATGCGGDMSSPSGGFTSPNYPGEYYHNVDCIWTITVSRGSSVTLSFETFELQQHKSCMFDFVE</sequence>
<dbReference type="SUPFAM" id="SSF57184">
    <property type="entry name" value="Growth factor receptor domain"/>
    <property type="match status" value="1"/>
</dbReference>
<dbReference type="InterPro" id="IPR018097">
    <property type="entry name" value="EGF_Ca-bd_CS"/>
</dbReference>
<evidence type="ECO:0000256" key="2">
    <source>
        <dbReference type="ARBA" id="ARBA00022729"/>
    </source>
</evidence>
<comment type="caution">
    <text evidence="6">Lacks conserved residue(s) required for the propagation of feature annotation.</text>
</comment>
<organism evidence="11 12">
    <name type="scientific">Elysia marginata</name>
    <dbReference type="NCBI Taxonomy" id="1093978"/>
    <lineage>
        <taxon>Eukaryota</taxon>
        <taxon>Metazoa</taxon>
        <taxon>Spiralia</taxon>
        <taxon>Lophotrochozoa</taxon>
        <taxon>Mollusca</taxon>
        <taxon>Gastropoda</taxon>
        <taxon>Heterobranchia</taxon>
        <taxon>Euthyneura</taxon>
        <taxon>Panpulmonata</taxon>
        <taxon>Sacoglossa</taxon>
        <taxon>Placobranchoidea</taxon>
        <taxon>Plakobranchidae</taxon>
        <taxon>Elysia</taxon>
    </lineage>
</organism>